<dbReference type="Proteomes" id="UP000586827">
    <property type="component" value="Unassembled WGS sequence"/>
</dbReference>
<proteinExistence type="predicted"/>
<comment type="caution">
    <text evidence="2">The sequence shown here is derived from an EMBL/GenBank/DDBJ whole genome shotgun (WGS) entry which is preliminary data.</text>
</comment>
<reference evidence="2 3" key="1">
    <citation type="submission" date="2020-05" db="EMBL/GenBank/DDBJ databases">
        <title>MicrobeNet Type strains.</title>
        <authorList>
            <person name="Nicholson A.C."/>
        </authorList>
    </citation>
    <scope>NUCLEOTIDE SEQUENCE [LARGE SCALE GENOMIC DNA]</scope>
    <source>
        <strain evidence="2 3">JCM 3224</strain>
    </source>
</reference>
<accession>A0A849CD86</accession>
<feature type="transmembrane region" description="Helical" evidence="1">
    <location>
        <begin position="12"/>
        <end position="36"/>
    </location>
</feature>
<protein>
    <submittedName>
        <fullName evidence="2">Uncharacterized protein</fullName>
    </submittedName>
</protein>
<evidence type="ECO:0000256" key="1">
    <source>
        <dbReference type="SAM" id="Phobius"/>
    </source>
</evidence>
<evidence type="ECO:0000313" key="2">
    <source>
        <dbReference type="EMBL" id="NNH75916.1"/>
    </source>
</evidence>
<keyword evidence="1" id="KW-1133">Transmembrane helix</keyword>
<keyword evidence="1" id="KW-0812">Transmembrane</keyword>
<dbReference type="AlphaFoldDB" id="A0A849CD86"/>
<gene>
    <name evidence="2" type="ORF">HLB23_39720</name>
</gene>
<keyword evidence="3" id="KW-1185">Reference proteome</keyword>
<dbReference type="RefSeq" id="WP_067529317.1">
    <property type="nucleotide sequence ID" value="NZ_JABELX010000031.1"/>
</dbReference>
<dbReference type="EMBL" id="JABELX010000031">
    <property type="protein sequence ID" value="NNH75916.1"/>
    <property type="molecule type" value="Genomic_DNA"/>
</dbReference>
<organism evidence="2 3">
    <name type="scientific">Nocardia uniformis</name>
    <dbReference type="NCBI Taxonomy" id="53432"/>
    <lineage>
        <taxon>Bacteria</taxon>
        <taxon>Bacillati</taxon>
        <taxon>Actinomycetota</taxon>
        <taxon>Actinomycetes</taxon>
        <taxon>Mycobacteriales</taxon>
        <taxon>Nocardiaceae</taxon>
        <taxon>Nocardia</taxon>
    </lineage>
</organism>
<evidence type="ECO:0000313" key="3">
    <source>
        <dbReference type="Proteomes" id="UP000586827"/>
    </source>
</evidence>
<sequence length="106" mass="12288">MDISFKSTWLHARIMIEFLAALAVIALFGWTVYHFAPAPGERWDYLLTRYRPHAPMSDWSVVDYEGRRQYSDLAAIRAHEDVRELQELESVGHIPVVKQSSTEKLV</sequence>
<keyword evidence="1" id="KW-0472">Membrane</keyword>
<name>A0A849CD86_9NOCA</name>